<evidence type="ECO:0000259" key="17">
    <source>
        <dbReference type="PROSITE" id="PS50112"/>
    </source>
</evidence>
<evidence type="ECO:0000313" key="19">
    <source>
        <dbReference type="EMBL" id="AFD08781.1"/>
    </source>
</evidence>
<name>H8KMI6_SOLCM</name>
<dbReference type="GO" id="GO:0000155">
    <property type="term" value="F:phosphorelay sensor kinase activity"/>
    <property type="evidence" value="ECO:0007669"/>
    <property type="project" value="InterPro"/>
</dbReference>
<sequence>MKTKTKLTLGIWFLFIVILVMGLTGTHYIYKMGEDAKSILKDNYESIEYAKAMMEQLDELHTADAAKTQTALALFEKYLVLEKKNITEIGEKELAEELSLSAEQLKKNPASTELMLSIREKLFKLSEMNMQALVRKNNVAQKNAQQAVIYISLLLAVCVMICFSFIVNFPGYIANPIRQLTEGIKQIANKRYDQRLHFQAGDEFGELAEAFNSMAKQLDTYENSNLAKILFEKKRIETIINNMQDPIVVLDEANSILFVNPQALAVLGTKDEEVIGKHASDVALSNDLMRTLLSGQFISKELKIYANGKESYFVQEVFDVSNENKKLGKVIVLKNITKFHELDEAKTNFIATISHELKTPISSIKMSVKLLEDDRIGLVNQEQKQLISNIADDTQRLLKITAELLDLAQAETGNIQLSFRKTAPKAIVDYSIDAVKVMAEQKHIKLEVNYQPNLPEINSDMEKTAWVLVNFLSNAIRYSPENETVTITISSEKHNVVFSVKDQGKGIEEKYRTKIFERYFKVPGLDKNQSGTGLGLAISKDFIEAQNGTIWVNSELGEGSMFAFKLPIA</sequence>
<dbReference type="SMART" id="SM00387">
    <property type="entry name" value="HATPase_c"/>
    <property type="match status" value="1"/>
</dbReference>
<accession>H8KMI6</accession>
<dbReference type="Pfam" id="PF00672">
    <property type="entry name" value="HAMP"/>
    <property type="match status" value="1"/>
</dbReference>
<keyword evidence="5" id="KW-1003">Cell membrane</keyword>
<dbReference type="CDD" id="cd00130">
    <property type="entry name" value="PAS"/>
    <property type="match status" value="1"/>
</dbReference>
<evidence type="ECO:0000256" key="4">
    <source>
        <dbReference type="ARBA" id="ARBA00012438"/>
    </source>
</evidence>
<dbReference type="InterPro" id="IPR005467">
    <property type="entry name" value="His_kinase_dom"/>
</dbReference>
<reference evidence="19" key="1">
    <citation type="submission" date="2012-02" db="EMBL/GenBank/DDBJ databases">
        <title>The complete genome of Solitalea canadensis DSM 3403.</title>
        <authorList>
            <consortium name="US DOE Joint Genome Institute (JGI-PGF)"/>
            <person name="Lucas S."/>
            <person name="Copeland A."/>
            <person name="Lapidus A."/>
            <person name="Glavina del Rio T."/>
            <person name="Dalin E."/>
            <person name="Tice H."/>
            <person name="Bruce D."/>
            <person name="Goodwin L."/>
            <person name="Pitluck S."/>
            <person name="Peters L."/>
            <person name="Ovchinnikova G."/>
            <person name="Lu M."/>
            <person name="Kyrpides N."/>
            <person name="Mavromatis K."/>
            <person name="Ivanova N."/>
            <person name="Brettin T."/>
            <person name="Detter J.C."/>
            <person name="Han C."/>
            <person name="Larimer F."/>
            <person name="Land M."/>
            <person name="Hauser L."/>
            <person name="Markowitz V."/>
            <person name="Cheng J.-F."/>
            <person name="Hugenholtz P."/>
            <person name="Woyke T."/>
            <person name="Wu D."/>
            <person name="Spring S."/>
            <person name="Schroeder M."/>
            <person name="Kopitz M."/>
            <person name="Brambilla E."/>
            <person name="Klenk H.-P."/>
            <person name="Eisen J.A."/>
        </authorList>
    </citation>
    <scope>NUCLEOTIDE SEQUENCE</scope>
    <source>
        <strain evidence="19">DSM 3403</strain>
    </source>
</reference>
<dbReference type="InterPro" id="IPR004358">
    <property type="entry name" value="Sig_transdc_His_kin-like_C"/>
</dbReference>
<comment type="catalytic activity">
    <reaction evidence="1">
        <text>ATP + protein L-histidine = ADP + protein N-phospho-L-histidine.</text>
        <dbReference type="EC" id="2.7.13.3"/>
    </reaction>
</comment>
<feature type="domain" description="PAS" evidence="17">
    <location>
        <begin position="232"/>
        <end position="277"/>
    </location>
</feature>
<evidence type="ECO:0000256" key="15">
    <source>
        <dbReference type="SAM" id="Phobius"/>
    </source>
</evidence>
<evidence type="ECO:0000256" key="13">
    <source>
        <dbReference type="ARBA" id="ARBA00023012"/>
    </source>
</evidence>
<dbReference type="PANTHER" id="PTHR42878:SF7">
    <property type="entry name" value="SENSOR HISTIDINE KINASE GLRK"/>
    <property type="match status" value="1"/>
</dbReference>
<dbReference type="InterPro" id="IPR013767">
    <property type="entry name" value="PAS_fold"/>
</dbReference>
<dbReference type="InterPro" id="IPR000014">
    <property type="entry name" value="PAS"/>
</dbReference>
<evidence type="ECO:0000256" key="2">
    <source>
        <dbReference type="ARBA" id="ARBA00004141"/>
    </source>
</evidence>
<dbReference type="GO" id="GO:0007234">
    <property type="term" value="P:osmosensory signaling via phosphorelay pathway"/>
    <property type="evidence" value="ECO:0007669"/>
    <property type="project" value="TreeGrafter"/>
</dbReference>
<dbReference type="SUPFAM" id="SSF55874">
    <property type="entry name" value="ATPase domain of HSP90 chaperone/DNA topoisomerase II/histidine kinase"/>
    <property type="match status" value="1"/>
</dbReference>
<feature type="transmembrane region" description="Helical" evidence="15">
    <location>
        <begin position="147"/>
        <end position="169"/>
    </location>
</feature>
<dbReference type="InterPro" id="IPR036890">
    <property type="entry name" value="HATPase_C_sf"/>
</dbReference>
<evidence type="ECO:0000256" key="3">
    <source>
        <dbReference type="ARBA" id="ARBA00004236"/>
    </source>
</evidence>
<dbReference type="eggNOG" id="COG5002">
    <property type="taxonomic scope" value="Bacteria"/>
</dbReference>
<dbReference type="InterPro" id="IPR003661">
    <property type="entry name" value="HisK_dim/P_dom"/>
</dbReference>
<dbReference type="CDD" id="cd06225">
    <property type="entry name" value="HAMP"/>
    <property type="match status" value="1"/>
</dbReference>
<dbReference type="CDD" id="cd00082">
    <property type="entry name" value="HisKA"/>
    <property type="match status" value="1"/>
</dbReference>
<dbReference type="GO" id="GO:0006355">
    <property type="term" value="P:regulation of DNA-templated transcription"/>
    <property type="evidence" value="ECO:0007669"/>
    <property type="project" value="InterPro"/>
</dbReference>
<comment type="subcellular location">
    <subcellularLocation>
        <location evidence="3">Cell membrane</location>
    </subcellularLocation>
    <subcellularLocation>
        <location evidence="2">Membrane</location>
        <topology evidence="2">Multi-pass membrane protein</topology>
    </subcellularLocation>
</comment>
<dbReference type="SMART" id="SM00388">
    <property type="entry name" value="HisKA"/>
    <property type="match status" value="1"/>
</dbReference>
<evidence type="ECO:0000256" key="14">
    <source>
        <dbReference type="ARBA" id="ARBA00023136"/>
    </source>
</evidence>
<evidence type="ECO:0000313" key="20">
    <source>
        <dbReference type="Proteomes" id="UP000007590"/>
    </source>
</evidence>
<keyword evidence="10" id="KW-0418">Kinase</keyword>
<gene>
    <name evidence="19" type="ordered locus">Solca_3781</name>
</gene>
<dbReference type="EC" id="2.7.13.3" evidence="4"/>
<dbReference type="SMART" id="SM00091">
    <property type="entry name" value="PAS"/>
    <property type="match status" value="1"/>
</dbReference>
<keyword evidence="13" id="KW-0902">Two-component regulatory system</keyword>
<dbReference type="SUPFAM" id="SSF47384">
    <property type="entry name" value="Homodimeric domain of signal transducing histidine kinase"/>
    <property type="match status" value="1"/>
</dbReference>
<dbReference type="Proteomes" id="UP000007590">
    <property type="component" value="Chromosome"/>
</dbReference>
<keyword evidence="9" id="KW-0547">Nucleotide-binding</keyword>
<evidence type="ECO:0000259" key="16">
    <source>
        <dbReference type="PROSITE" id="PS50109"/>
    </source>
</evidence>
<dbReference type="PROSITE" id="PS50885">
    <property type="entry name" value="HAMP"/>
    <property type="match status" value="1"/>
</dbReference>
<dbReference type="RefSeq" id="WP_014682004.1">
    <property type="nucleotide sequence ID" value="NC_017770.1"/>
</dbReference>
<keyword evidence="7" id="KW-0808">Transferase</keyword>
<dbReference type="Gene3D" id="6.10.340.10">
    <property type="match status" value="1"/>
</dbReference>
<evidence type="ECO:0000256" key="7">
    <source>
        <dbReference type="ARBA" id="ARBA00022679"/>
    </source>
</evidence>
<keyword evidence="6" id="KW-0597">Phosphoprotein</keyword>
<keyword evidence="20" id="KW-1185">Reference proteome</keyword>
<dbReference type="PRINTS" id="PR00344">
    <property type="entry name" value="BCTRLSENSOR"/>
</dbReference>
<dbReference type="InterPro" id="IPR035965">
    <property type="entry name" value="PAS-like_dom_sf"/>
</dbReference>
<evidence type="ECO:0000256" key="10">
    <source>
        <dbReference type="ARBA" id="ARBA00022777"/>
    </source>
</evidence>
<evidence type="ECO:0000256" key="9">
    <source>
        <dbReference type="ARBA" id="ARBA00022741"/>
    </source>
</evidence>
<dbReference type="SUPFAM" id="SSF55785">
    <property type="entry name" value="PYP-like sensor domain (PAS domain)"/>
    <property type="match status" value="1"/>
</dbReference>
<dbReference type="InterPro" id="IPR003660">
    <property type="entry name" value="HAMP_dom"/>
</dbReference>
<dbReference type="InterPro" id="IPR003594">
    <property type="entry name" value="HATPase_dom"/>
</dbReference>
<dbReference type="Gene3D" id="1.10.287.130">
    <property type="match status" value="1"/>
</dbReference>
<evidence type="ECO:0000259" key="18">
    <source>
        <dbReference type="PROSITE" id="PS50885"/>
    </source>
</evidence>
<feature type="domain" description="HAMP" evidence="18">
    <location>
        <begin position="171"/>
        <end position="223"/>
    </location>
</feature>
<dbReference type="STRING" id="929556.Solca_3781"/>
<dbReference type="SUPFAM" id="SSF158472">
    <property type="entry name" value="HAMP domain-like"/>
    <property type="match status" value="1"/>
</dbReference>
<feature type="domain" description="Histidine kinase" evidence="16">
    <location>
        <begin position="352"/>
        <end position="569"/>
    </location>
</feature>
<dbReference type="GO" id="GO:0005524">
    <property type="term" value="F:ATP binding"/>
    <property type="evidence" value="ECO:0007669"/>
    <property type="project" value="UniProtKB-KW"/>
</dbReference>
<dbReference type="PROSITE" id="PS50109">
    <property type="entry name" value="HIS_KIN"/>
    <property type="match status" value="1"/>
</dbReference>
<keyword evidence="8 15" id="KW-0812">Transmembrane</keyword>
<evidence type="ECO:0000256" key="5">
    <source>
        <dbReference type="ARBA" id="ARBA00022475"/>
    </source>
</evidence>
<keyword evidence="14 15" id="KW-0472">Membrane</keyword>
<dbReference type="EMBL" id="CP003349">
    <property type="protein sequence ID" value="AFD08781.1"/>
    <property type="molecule type" value="Genomic_DNA"/>
</dbReference>
<dbReference type="PANTHER" id="PTHR42878">
    <property type="entry name" value="TWO-COMPONENT HISTIDINE KINASE"/>
    <property type="match status" value="1"/>
</dbReference>
<protein>
    <recommendedName>
        <fullName evidence="4">histidine kinase</fullName>
        <ecNumber evidence="4">2.7.13.3</ecNumber>
    </recommendedName>
</protein>
<dbReference type="PROSITE" id="PS50112">
    <property type="entry name" value="PAS"/>
    <property type="match status" value="1"/>
</dbReference>
<dbReference type="GO" id="GO:0030295">
    <property type="term" value="F:protein kinase activator activity"/>
    <property type="evidence" value="ECO:0007669"/>
    <property type="project" value="TreeGrafter"/>
</dbReference>
<dbReference type="InterPro" id="IPR050351">
    <property type="entry name" value="BphY/WalK/GraS-like"/>
</dbReference>
<dbReference type="AlphaFoldDB" id="H8KMI6"/>
<dbReference type="Pfam" id="PF02518">
    <property type="entry name" value="HATPase_c"/>
    <property type="match status" value="1"/>
</dbReference>
<dbReference type="FunFam" id="3.30.565.10:FF:000023">
    <property type="entry name" value="PAS domain-containing sensor histidine kinase"/>
    <property type="match status" value="1"/>
</dbReference>
<dbReference type="Pfam" id="PF00512">
    <property type="entry name" value="HisKA"/>
    <property type="match status" value="1"/>
</dbReference>
<dbReference type="HOGENOM" id="CLU_000445_89_2_10"/>
<evidence type="ECO:0000256" key="1">
    <source>
        <dbReference type="ARBA" id="ARBA00000085"/>
    </source>
</evidence>
<keyword evidence="11" id="KW-0067">ATP-binding</keyword>
<proteinExistence type="predicted"/>
<dbReference type="GO" id="GO:0005886">
    <property type="term" value="C:plasma membrane"/>
    <property type="evidence" value="ECO:0007669"/>
    <property type="project" value="UniProtKB-SubCell"/>
</dbReference>
<dbReference type="InterPro" id="IPR036097">
    <property type="entry name" value="HisK_dim/P_sf"/>
</dbReference>
<feature type="transmembrane region" description="Helical" evidence="15">
    <location>
        <begin position="12"/>
        <end position="30"/>
    </location>
</feature>
<evidence type="ECO:0000256" key="6">
    <source>
        <dbReference type="ARBA" id="ARBA00022553"/>
    </source>
</evidence>
<dbReference type="Gene3D" id="3.30.450.20">
    <property type="entry name" value="PAS domain"/>
    <property type="match status" value="1"/>
</dbReference>
<keyword evidence="12 15" id="KW-1133">Transmembrane helix</keyword>
<dbReference type="GO" id="GO:0000156">
    <property type="term" value="F:phosphorelay response regulator activity"/>
    <property type="evidence" value="ECO:0007669"/>
    <property type="project" value="TreeGrafter"/>
</dbReference>
<dbReference type="KEGG" id="scn:Solca_3781"/>
<dbReference type="Pfam" id="PF00989">
    <property type="entry name" value="PAS"/>
    <property type="match status" value="1"/>
</dbReference>
<evidence type="ECO:0000256" key="11">
    <source>
        <dbReference type="ARBA" id="ARBA00022840"/>
    </source>
</evidence>
<dbReference type="Gene3D" id="3.30.565.10">
    <property type="entry name" value="Histidine kinase-like ATPase, C-terminal domain"/>
    <property type="match status" value="1"/>
</dbReference>
<evidence type="ECO:0000256" key="8">
    <source>
        <dbReference type="ARBA" id="ARBA00022692"/>
    </source>
</evidence>
<dbReference type="NCBIfam" id="TIGR00229">
    <property type="entry name" value="sensory_box"/>
    <property type="match status" value="1"/>
</dbReference>
<evidence type="ECO:0000256" key="12">
    <source>
        <dbReference type="ARBA" id="ARBA00022989"/>
    </source>
</evidence>
<organism evidence="19 20">
    <name type="scientific">Solitalea canadensis (strain ATCC 29591 / DSM 3403 / JCM 21819 / LMG 8368 / NBRC 15130 / NCIMB 12057 / USAM 9D)</name>
    <name type="common">Flexibacter canadensis</name>
    <dbReference type="NCBI Taxonomy" id="929556"/>
    <lineage>
        <taxon>Bacteria</taxon>
        <taxon>Pseudomonadati</taxon>
        <taxon>Bacteroidota</taxon>
        <taxon>Sphingobacteriia</taxon>
        <taxon>Sphingobacteriales</taxon>
        <taxon>Sphingobacteriaceae</taxon>
        <taxon>Solitalea</taxon>
    </lineage>
</organism>
<dbReference type="SMART" id="SM00304">
    <property type="entry name" value="HAMP"/>
    <property type="match status" value="1"/>
</dbReference>
<dbReference type="OrthoDB" id="9813151at2"/>